<gene>
    <name evidence="2" type="ORF">AK812_SmicGene43480</name>
</gene>
<dbReference type="EMBL" id="LSRX01001987">
    <property type="protein sequence ID" value="OLP76569.1"/>
    <property type="molecule type" value="Genomic_DNA"/>
</dbReference>
<name>A0A1Q9C0X8_SYMMI</name>
<comment type="caution">
    <text evidence="2">The sequence shown here is derived from an EMBL/GenBank/DDBJ whole genome shotgun (WGS) entry which is preliminary data.</text>
</comment>
<feature type="compositionally biased region" description="Low complexity" evidence="1">
    <location>
        <begin position="103"/>
        <end position="112"/>
    </location>
</feature>
<evidence type="ECO:0000256" key="1">
    <source>
        <dbReference type="SAM" id="MobiDB-lite"/>
    </source>
</evidence>
<proteinExistence type="predicted"/>
<accession>A0A1Q9C0X8</accession>
<dbReference type="Proteomes" id="UP000186817">
    <property type="component" value="Unassembled WGS sequence"/>
</dbReference>
<dbReference type="AlphaFoldDB" id="A0A1Q9C0X8"/>
<feature type="region of interest" description="Disordered" evidence="1">
    <location>
        <begin position="57"/>
        <end position="112"/>
    </location>
</feature>
<keyword evidence="3" id="KW-1185">Reference proteome</keyword>
<reference evidence="2 3" key="1">
    <citation type="submission" date="2016-02" db="EMBL/GenBank/DDBJ databases">
        <title>Genome analysis of coral dinoflagellate symbionts highlights evolutionary adaptations to a symbiotic lifestyle.</title>
        <authorList>
            <person name="Aranda M."/>
            <person name="Li Y."/>
            <person name="Liew Y.J."/>
            <person name="Baumgarten S."/>
            <person name="Simakov O."/>
            <person name="Wilson M."/>
            <person name="Piel J."/>
            <person name="Ashoor H."/>
            <person name="Bougouffa S."/>
            <person name="Bajic V.B."/>
            <person name="Ryu T."/>
            <person name="Ravasi T."/>
            <person name="Bayer T."/>
            <person name="Micklem G."/>
            <person name="Kim H."/>
            <person name="Bhak J."/>
            <person name="Lajeunesse T.C."/>
            <person name="Voolstra C.R."/>
        </authorList>
    </citation>
    <scope>NUCLEOTIDE SEQUENCE [LARGE SCALE GENOMIC DNA]</scope>
    <source>
        <strain evidence="2 3">CCMP2467</strain>
    </source>
</reference>
<protein>
    <submittedName>
        <fullName evidence="2">Uncharacterized protein</fullName>
    </submittedName>
</protein>
<evidence type="ECO:0000313" key="2">
    <source>
        <dbReference type="EMBL" id="OLP76569.1"/>
    </source>
</evidence>
<sequence length="112" mass="11815">MGARGSDRGVESLSSLAALQLQLYEVQLKAGFIQASRPKKPFLGIAGWKGQVAPEYWTSGKNNPRTKASAKDSADGAGGHWNLWRGAQSPSQRPRRAQGGGWAAKAAAALPT</sequence>
<organism evidence="2 3">
    <name type="scientific">Symbiodinium microadriaticum</name>
    <name type="common">Dinoflagellate</name>
    <name type="synonym">Zooxanthella microadriatica</name>
    <dbReference type="NCBI Taxonomy" id="2951"/>
    <lineage>
        <taxon>Eukaryota</taxon>
        <taxon>Sar</taxon>
        <taxon>Alveolata</taxon>
        <taxon>Dinophyceae</taxon>
        <taxon>Suessiales</taxon>
        <taxon>Symbiodiniaceae</taxon>
        <taxon>Symbiodinium</taxon>
    </lineage>
</organism>
<evidence type="ECO:0000313" key="3">
    <source>
        <dbReference type="Proteomes" id="UP000186817"/>
    </source>
</evidence>